<name>A0AAQ4DBF4_AMBAM</name>
<gene>
    <name evidence="2" type="ORF">V5799_028938</name>
</gene>
<feature type="region of interest" description="Disordered" evidence="1">
    <location>
        <begin position="1"/>
        <end position="39"/>
    </location>
</feature>
<dbReference type="EMBL" id="JARKHS020032591">
    <property type="protein sequence ID" value="KAK8759794.1"/>
    <property type="molecule type" value="Genomic_DNA"/>
</dbReference>
<accession>A0AAQ4DBF4</accession>
<protein>
    <submittedName>
        <fullName evidence="2">Uncharacterized protein</fullName>
    </submittedName>
</protein>
<reference evidence="2 3" key="1">
    <citation type="journal article" date="2023" name="Arcadia Sci">
        <title>De novo assembly of a long-read Amblyomma americanum tick genome.</title>
        <authorList>
            <person name="Chou S."/>
            <person name="Poskanzer K.E."/>
            <person name="Rollins M."/>
            <person name="Thuy-Boun P.S."/>
        </authorList>
    </citation>
    <scope>NUCLEOTIDE SEQUENCE [LARGE SCALE GENOMIC DNA]</scope>
    <source>
        <strain evidence="2">F_SG_1</strain>
        <tissue evidence="2">Salivary glands</tissue>
    </source>
</reference>
<keyword evidence="3" id="KW-1185">Reference proteome</keyword>
<evidence type="ECO:0000256" key="1">
    <source>
        <dbReference type="SAM" id="MobiDB-lite"/>
    </source>
</evidence>
<evidence type="ECO:0000313" key="2">
    <source>
        <dbReference type="EMBL" id="KAK8759794.1"/>
    </source>
</evidence>
<sequence>MVKTRQTMEEKKTRKPGRTKNGMEGSQKIPSLSRISPKPHPVVTVDTVFTQTMSSTKKGSLHTFISITNGIDSTTQVIHRHQADKGCGTALQWFQEQSTDLETTVNSPSQPPVQAFSPSCEINGYPAAHVPVQQNYKNESLQLLRPAKPGFVQPLVNQAPVHCK</sequence>
<evidence type="ECO:0000313" key="3">
    <source>
        <dbReference type="Proteomes" id="UP001321473"/>
    </source>
</evidence>
<feature type="compositionally biased region" description="Basic and acidic residues" evidence="1">
    <location>
        <begin position="1"/>
        <end position="12"/>
    </location>
</feature>
<dbReference type="AlphaFoldDB" id="A0AAQ4DBF4"/>
<comment type="caution">
    <text evidence="2">The sequence shown here is derived from an EMBL/GenBank/DDBJ whole genome shotgun (WGS) entry which is preliminary data.</text>
</comment>
<proteinExistence type="predicted"/>
<dbReference type="Proteomes" id="UP001321473">
    <property type="component" value="Unassembled WGS sequence"/>
</dbReference>
<organism evidence="2 3">
    <name type="scientific">Amblyomma americanum</name>
    <name type="common">Lone star tick</name>
    <dbReference type="NCBI Taxonomy" id="6943"/>
    <lineage>
        <taxon>Eukaryota</taxon>
        <taxon>Metazoa</taxon>
        <taxon>Ecdysozoa</taxon>
        <taxon>Arthropoda</taxon>
        <taxon>Chelicerata</taxon>
        <taxon>Arachnida</taxon>
        <taxon>Acari</taxon>
        <taxon>Parasitiformes</taxon>
        <taxon>Ixodida</taxon>
        <taxon>Ixodoidea</taxon>
        <taxon>Ixodidae</taxon>
        <taxon>Amblyomminae</taxon>
        <taxon>Amblyomma</taxon>
    </lineage>
</organism>